<reference evidence="1 2" key="1">
    <citation type="submission" date="2018-07" db="EMBL/GenBank/DDBJ databases">
        <authorList>
            <person name="Peeters C."/>
        </authorList>
    </citation>
    <scope>NUCLEOTIDE SEQUENCE [LARGE SCALE GENOMIC DNA]</scope>
    <source>
        <strain evidence="1 2">LMG 30378</strain>
    </source>
</reference>
<dbReference type="EMBL" id="UFQC01000004">
    <property type="protein sequence ID" value="SSW64348.1"/>
    <property type="molecule type" value="Genomic_DNA"/>
</dbReference>
<protein>
    <submittedName>
        <fullName evidence="1">Uncharacterized protein</fullName>
    </submittedName>
</protein>
<dbReference type="RefSeq" id="WP_129239717.1">
    <property type="nucleotide sequence ID" value="NZ_UFQC01000004.1"/>
</dbReference>
<evidence type="ECO:0000313" key="2">
    <source>
        <dbReference type="Proteomes" id="UP000289465"/>
    </source>
</evidence>
<proteinExistence type="predicted"/>
<dbReference type="OrthoDB" id="10000789at2"/>
<evidence type="ECO:0000313" key="1">
    <source>
        <dbReference type="EMBL" id="SSW64348.1"/>
    </source>
</evidence>
<dbReference type="Proteomes" id="UP000289465">
    <property type="component" value="Unassembled WGS sequence"/>
</dbReference>
<gene>
    <name evidence="1" type="ORF">AVE30378_01050</name>
</gene>
<dbReference type="AlphaFoldDB" id="A0A446C8V1"/>
<sequence>MTTYHLVKGIDLEGPAGCTVVAALLIEFTHHKAEPDVGAPEHLTIENIDVLIGAVTHEFNGDYSDADLVADCWQHLADEKERIECERADMQRDERGAQ</sequence>
<name>A0A446C8V1_9BURK</name>
<organism evidence="1 2">
    <name type="scientific">Achromobacter veterisilvae</name>
    <dbReference type="NCBI Taxonomy" id="2069367"/>
    <lineage>
        <taxon>Bacteria</taxon>
        <taxon>Pseudomonadati</taxon>
        <taxon>Pseudomonadota</taxon>
        <taxon>Betaproteobacteria</taxon>
        <taxon>Burkholderiales</taxon>
        <taxon>Alcaligenaceae</taxon>
        <taxon>Achromobacter</taxon>
    </lineage>
</organism>
<accession>A0A446C8V1</accession>